<dbReference type="EMBL" id="PVNP01000191">
    <property type="protein sequence ID" value="PRO72229.1"/>
    <property type="molecule type" value="Genomic_DNA"/>
</dbReference>
<proteinExistence type="predicted"/>
<comment type="caution">
    <text evidence="1">The sequence shown here is derived from an EMBL/GenBank/DDBJ whole genome shotgun (WGS) entry which is preliminary data.</text>
</comment>
<keyword evidence="2" id="KW-1185">Reference proteome</keyword>
<name>A0A2S9V6Z8_9ALTE</name>
<gene>
    <name evidence="1" type="ORF">C6Y40_17890</name>
</gene>
<organism evidence="1 2">
    <name type="scientific">Alteromonas alba</name>
    <dbReference type="NCBI Taxonomy" id="2079529"/>
    <lineage>
        <taxon>Bacteria</taxon>
        <taxon>Pseudomonadati</taxon>
        <taxon>Pseudomonadota</taxon>
        <taxon>Gammaproteobacteria</taxon>
        <taxon>Alteromonadales</taxon>
        <taxon>Alteromonadaceae</taxon>
        <taxon>Alteromonas/Salinimonas group</taxon>
        <taxon>Alteromonas</taxon>
    </lineage>
</organism>
<accession>A0A2S9V6Z8</accession>
<dbReference type="AlphaFoldDB" id="A0A2S9V6Z8"/>
<protein>
    <submittedName>
        <fullName evidence="1">Uncharacterized protein</fullName>
    </submittedName>
</protein>
<reference evidence="2" key="1">
    <citation type="journal article" date="2020" name="Int. J. Syst. Evol. Microbiol.">
        <title>Alteromonas alba sp. nov., a marine bacterium isolated from the seawater of the West Pacific Ocean.</title>
        <authorList>
            <person name="Sun C."/>
            <person name="Wu Y.-H."/>
            <person name="Xamxidin M."/>
            <person name="Cheng H."/>
            <person name="Xu X.-W."/>
        </authorList>
    </citation>
    <scope>NUCLEOTIDE SEQUENCE [LARGE SCALE GENOMIC DNA]</scope>
    <source>
        <strain evidence="2">190</strain>
    </source>
</reference>
<dbReference type="Proteomes" id="UP000238949">
    <property type="component" value="Unassembled WGS sequence"/>
</dbReference>
<evidence type="ECO:0000313" key="2">
    <source>
        <dbReference type="Proteomes" id="UP000238949"/>
    </source>
</evidence>
<sequence length="120" mass="13075">MEIPAQEHAGMTVGVHAGMTVEVHAWVTEEVHAWTAGLFLSPRPPSRDLPIALTPLKLPFMEIPAQEHAGMTVGVHAGMTVEVHAWVTEEVHAWTAGLFLSSRPTSRDLLIALTQLNNLL</sequence>
<evidence type="ECO:0000313" key="1">
    <source>
        <dbReference type="EMBL" id="PRO72229.1"/>
    </source>
</evidence>